<organism evidence="3 4">
    <name type="scientific">Thyridium curvatum</name>
    <dbReference type="NCBI Taxonomy" id="1093900"/>
    <lineage>
        <taxon>Eukaryota</taxon>
        <taxon>Fungi</taxon>
        <taxon>Dikarya</taxon>
        <taxon>Ascomycota</taxon>
        <taxon>Pezizomycotina</taxon>
        <taxon>Sordariomycetes</taxon>
        <taxon>Sordariomycetidae</taxon>
        <taxon>Thyridiales</taxon>
        <taxon>Thyridiaceae</taxon>
        <taxon>Thyridium</taxon>
    </lineage>
</organism>
<evidence type="ECO:0000256" key="1">
    <source>
        <dbReference type="ARBA" id="ARBA00006484"/>
    </source>
</evidence>
<dbReference type="GO" id="GO:0016491">
    <property type="term" value="F:oxidoreductase activity"/>
    <property type="evidence" value="ECO:0007669"/>
    <property type="project" value="UniProtKB-KW"/>
</dbReference>
<name>A0A507B4H4_9PEZI</name>
<dbReference type="PANTHER" id="PTHR24320:SF283">
    <property type="entry name" value="RETINOL DEHYDROGENASE 11"/>
    <property type="match status" value="1"/>
</dbReference>
<comment type="similarity">
    <text evidence="1">Belongs to the short-chain dehydrogenases/reductases (SDR) family.</text>
</comment>
<proteinExistence type="inferred from homology"/>
<keyword evidence="2" id="KW-0560">Oxidoreductase</keyword>
<evidence type="ECO:0000313" key="4">
    <source>
        <dbReference type="Proteomes" id="UP000319257"/>
    </source>
</evidence>
<reference evidence="3 4" key="1">
    <citation type="submission" date="2019-06" db="EMBL/GenBank/DDBJ databases">
        <title>Draft genome sequence of the filamentous fungus Phialemoniopsis curvata isolated from diesel fuel.</title>
        <authorList>
            <person name="Varaljay V.A."/>
            <person name="Lyon W.J."/>
            <person name="Crouch A.L."/>
            <person name="Drake C.E."/>
            <person name="Hollomon J.M."/>
            <person name="Nadeau L.J."/>
            <person name="Nunn H.S."/>
            <person name="Stevenson B.S."/>
            <person name="Bojanowski C.L."/>
            <person name="Crookes-Goodson W.J."/>
        </authorList>
    </citation>
    <scope>NUCLEOTIDE SEQUENCE [LARGE SCALE GENOMIC DNA]</scope>
    <source>
        <strain evidence="3 4">D216</strain>
    </source>
</reference>
<dbReference type="PRINTS" id="PR00081">
    <property type="entry name" value="GDHRDH"/>
</dbReference>
<dbReference type="Pfam" id="PF00106">
    <property type="entry name" value="adh_short"/>
    <property type="match status" value="1"/>
</dbReference>
<dbReference type="AlphaFoldDB" id="A0A507B4H4"/>
<evidence type="ECO:0000313" key="3">
    <source>
        <dbReference type="EMBL" id="TPX13604.1"/>
    </source>
</evidence>
<accession>A0A507B4H4</accession>
<dbReference type="OrthoDB" id="191139at2759"/>
<dbReference type="STRING" id="1093900.A0A507B4H4"/>
<dbReference type="RefSeq" id="XP_030995315.1">
    <property type="nucleotide sequence ID" value="XM_031140667.1"/>
</dbReference>
<sequence length="358" mass="39574">MATTHPNFNRDTEGLEVARAFADRVYDKTIVVTGVNRGGIGFTTAEALASQSPAHLIIAGRTPSKLQDSIDALKAQYPNVDYRALRLDLSSQAAVRAAAAELLSWDDIPKVDILINSAGLALLPERTLSEDGIEMHFATNHIGHFLFTCLIMPKLLKAAETNRKGATRVVNVSAGSPYWAYMRWSDPNFEKKNKDLPAEEQPNFATHKAWGTPDIEERSYVPLEAYNQSKVANLLFSIGATRRLYEKHGILCLTVHPGWIKTELQRAATPDWKSSVESLIMKTGVQYKTLGAGSSTSLVAALDPKLGKIENKDGKENVGIFLEHCQVTDKAHPRACSSEEADKLWAVSERLVREKFSW</sequence>
<dbReference type="InterPro" id="IPR002347">
    <property type="entry name" value="SDR_fam"/>
</dbReference>
<evidence type="ECO:0000256" key="2">
    <source>
        <dbReference type="ARBA" id="ARBA00023002"/>
    </source>
</evidence>
<dbReference type="GeneID" id="41973522"/>
<dbReference type="PANTHER" id="PTHR24320">
    <property type="entry name" value="RETINOL DEHYDROGENASE"/>
    <property type="match status" value="1"/>
</dbReference>
<gene>
    <name evidence="3" type="ORF">E0L32_006075</name>
</gene>
<protein>
    <submittedName>
        <fullName evidence="3">Uncharacterized protein</fullName>
    </submittedName>
</protein>
<keyword evidence="4" id="KW-1185">Reference proteome</keyword>
<dbReference type="SUPFAM" id="SSF51735">
    <property type="entry name" value="NAD(P)-binding Rossmann-fold domains"/>
    <property type="match status" value="1"/>
</dbReference>
<dbReference type="Gene3D" id="3.40.50.720">
    <property type="entry name" value="NAD(P)-binding Rossmann-like Domain"/>
    <property type="match status" value="1"/>
</dbReference>
<dbReference type="EMBL" id="SKBQ01000033">
    <property type="protein sequence ID" value="TPX13604.1"/>
    <property type="molecule type" value="Genomic_DNA"/>
</dbReference>
<dbReference type="Proteomes" id="UP000319257">
    <property type="component" value="Unassembled WGS sequence"/>
</dbReference>
<dbReference type="InParanoid" id="A0A507B4H4"/>
<comment type="caution">
    <text evidence="3">The sequence shown here is derived from an EMBL/GenBank/DDBJ whole genome shotgun (WGS) entry which is preliminary data.</text>
</comment>
<dbReference type="InterPro" id="IPR036291">
    <property type="entry name" value="NAD(P)-bd_dom_sf"/>
</dbReference>